<dbReference type="EMBL" id="QWKX01000036">
    <property type="protein sequence ID" value="RIH76819.1"/>
    <property type="molecule type" value="Genomic_DNA"/>
</dbReference>
<protein>
    <submittedName>
        <fullName evidence="2">Uncharacterized protein</fullName>
    </submittedName>
</protein>
<dbReference type="OrthoDB" id="24416at2"/>
<dbReference type="Proteomes" id="UP000266089">
    <property type="component" value="Unassembled WGS sequence"/>
</dbReference>
<dbReference type="RefSeq" id="WP_027887122.1">
    <property type="nucleotide sequence ID" value="NZ_JBHSXZ010000048.1"/>
</dbReference>
<comment type="caution">
    <text evidence="2">The sequence shown here is derived from an EMBL/GenBank/DDBJ whole genome shotgun (WGS) entry which is preliminary data.</text>
</comment>
<evidence type="ECO:0000313" key="3">
    <source>
        <dbReference type="Proteomes" id="UP000266089"/>
    </source>
</evidence>
<evidence type="ECO:0000256" key="1">
    <source>
        <dbReference type="SAM" id="SignalP"/>
    </source>
</evidence>
<reference evidence="2 3" key="1">
    <citation type="submission" date="2018-08" db="EMBL/GenBank/DDBJ databases">
        <title>Meiothermus cateniformans JCM 15151 genome sequencing project.</title>
        <authorList>
            <person name="Da Costa M.S."/>
            <person name="Albuquerque L."/>
            <person name="Raposo P."/>
            <person name="Froufe H.J.C."/>
            <person name="Barroso C.S."/>
            <person name="Egas C."/>
        </authorList>
    </citation>
    <scope>NUCLEOTIDE SEQUENCE [LARGE SCALE GENOMIC DNA]</scope>
    <source>
        <strain evidence="2 3">JCM 15151</strain>
    </source>
</reference>
<name>A0A399DZJ7_9DEIN</name>
<dbReference type="PROSITE" id="PS51257">
    <property type="entry name" value="PROKAR_LIPOPROTEIN"/>
    <property type="match status" value="1"/>
</dbReference>
<proteinExistence type="predicted"/>
<keyword evidence="1" id="KW-0732">Signal</keyword>
<feature type="signal peptide" evidence="1">
    <location>
        <begin position="1"/>
        <end position="23"/>
    </location>
</feature>
<organism evidence="2 3">
    <name type="scientific">Meiothermus taiwanensis</name>
    <dbReference type="NCBI Taxonomy" id="172827"/>
    <lineage>
        <taxon>Bacteria</taxon>
        <taxon>Thermotogati</taxon>
        <taxon>Deinococcota</taxon>
        <taxon>Deinococci</taxon>
        <taxon>Thermales</taxon>
        <taxon>Thermaceae</taxon>
        <taxon>Meiothermus</taxon>
    </lineage>
</organism>
<gene>
    <name evidence="2" type="ORF">Mcate_01627</name>
</gene>
<dbReference type="AlphaFoldDB" id="A0A399DZJ7"/>
<accession>A0A399DZJ7</accession>
<evidence type="ECO:0000313" key="2">
    <source>
        <dbReference type="EMBL" id="RIH76819.1"/>
    </source>
</evidence>
<sequence length="339" mass="37458">MQKRTALLPVLLWLLLACNALEAASPVVPPNQPTPVAGQACPDWVHNRHVVKGPDGELYPTWHPQVDPEYRCYFDHDHGDDPRTSLANPELPPFGYVGKLARMPEAHEGFKVFVANRGTRNDEDRVALTSTRIVAHMGTGGVRRYSVRQHSLMFDLVAPSGHRVSVQGMADTGLVGSICERDRTLGDADPGNDIGRTVMTLPGTGCHSNSPGSLYEIWAFKLRLADKVEVVASTAVFDPITTMNPANLSELHYTEQVFRGFSGLRGCDREAYHGPVYWYNRNGPEVFYTDAFGQPGGPIRQLVSRHDDVGIWMSQRSDGFQNQFKLISKHCAPGLGLKN</sequence>
<feature type="chain" id="PRO_5017307619" evidence="1">
    <location>
        <begin position="24"/>
        <end position="339"/>
    </location>
</feature>